<dbReference type="SUPFAM" id="SSF49464">
    <property type="entry name" value="Carboxypeptidase regulatory domain-like"/>
    <property type="match status" value="1"/>
</dbReference>
<dbReference type="InterPro" id="IPR023997">
    <property type="entry name" value="TonB-dep_OMP_SusC/RagA_CS"/>
</dbReference>
<proteinExistence type="inferred from homology"/>
<evidence type="ECO:0000256" key="5">
    <source>
        <dbReference type="ARBA" id="ARBA00023136"/>
    </source>
</evidence>
<keyword evidence="11" id="KW-1185">Reference proteome</keyword>
<keyword evidence="5 7" id="KW-0472">Membrane</keyword>
<dbReference type="Pfam" id="PF13715">
    <property type="entry name" value="CarbopepD_reg_2"/>
    <property type="match status" value="1"/>
</dbReference>
<evidence type="ECO:0000313" key="11">
    <source>
        <dbReference type="Proteomes" id="UP000676386"/>
    </source>
</evidence>
<dbReference type="InterPro" id="IPR012910">
    <property type="entry name" value="Plug_dom"/>
</dbReference>
<dbReference type="Pfam" id="PF07715">
    <property type="entry name" value="Plug"/>
    <property type="match status" value="1"/>
</dbReference>
<dbReference type="InterPro" id="IPR039426">
    <property type="entry name" value="TonB-dep_rcpt-like"/>
</dbReference>
<dbReference type="InterPro" id="IPR037066">
    <property type="entry name" value="Plug_dom_sf"/>
</dbReference>
<comment type="subcellular location">
    <subcellularLocation>
        <location evidence="1 7">Cell outer membrane</location>
        <topology evidence="1 7">Multi-pass membrane protein</topology>
    </subcellularLocation>
</comment>
<dbReference type="NCBIfam" id="TIGR04056">
    <property type="entry name" value="OMP_RagA_SusC"/>
    <property type="match status" value="1"/>
</dbReference>
<dbReference type="RefSeq" id="WP_211973340.1">
    <property type="nucleotide sequence ID" value="NZ_JAGTXB010000005.1"/>
</dbReference>
<dbReference type="SUPFAM" id="SSF56935">
    <property type="entry name" value="Porins"/>
    <property type="match status" value="1"/>
</dbReference>
<evidence type="ECO:0000256" key="3">
    <source>
        <dbReference type="ARBA" id="ARBA00022452"/>
    </source>
</evidence>
<evidence type="ECO:0000313" key="10">
    <source>
        <dbReference type="EMBL" id="MBS0028237.1"/>
    </source>
</evidence>
<feature type="domain" description="Secretin/TonB short N-terminal" evidence="9">
    <location>
        <begin position="46"/>
        <end position="97"/>
    </location>
</feature>
<keyword evidence="4 7" id="KW-0812">Transmembrane</keyword>
<evidence type="ECO:0000256" key="8">
    <source>
        <dbReference type="SAM" id="SignalP"/>
    </source>
</evidence>
<comment type="similarity">
    <text evidence="7">Belongs to the TonB-dependent receptor family.</text>
</comment>
<evidence type="ECO:0000256" key="4">
    <source>
        <dbReference type="ARBA" id="ARBA00022692"/>
    </source>
</evidence>
<keyword evidence="10" id="KW-0675">Receptor</keyword>
<dbReference type="Gene3D" id="2.60.40.1120">
    <property type="entry name" value="Carboxypeptidase-like, regulatory domain"/>
    <property type="match status" value="1"/>
</dbReference>
<organism evidence="10 11">
    <name type="scientific">Chitinophaga hostae</name>
    <dbReference type="NCBI Taxonomy" id="2831022"/>
    <lineage>
        <taxon>Bacteria</taxon>
        <taxon>Pseudomonadati</taxon>
        <taxon>Bacteroidota</taxon>
        <taxon>Chitinophagia</taxon>
        <taxon>Chitinophagales</taxon>
        <taxon>Chitinophagaceae</taxon>
        <taxon>Chitinophaga</taxon>
    </lineage>
</organism>
<keyword evidence="8" id="KW-0732">Signal</keyword>
<protein>
    <submittedName>
        <fullName evidence="10">TonB-dependent receptor</fullName>
    </submittedName>
</protein>
<evidence type="ECO:0000256" key="6">
    <source>
        <dbReference type="ARBA" id="ARBA00023237"/>
    </source>
</evidence>
<evidence type="ECO:0000256" key="2">
    <source>
        <dbReference type="ARBA" id="ARBA00022448"/>
    </source>
</evidence>
<comment type="caution">
    <text evidence="10">The sequence shown here is derived from an EMBL/GenBank/DDBJ whole genome shotgun (WGS) entry which is preliminary data.</text>
</comment>
<evidence type="ECO:0000256" key="1">
    <source>
        <dbReference type="ARBA" id="ARBA00004571"/>
    </source>
</evidence>
<dbReference type="Pfam" id="PF07660">
    <property type="entry name" value="STN"/>
    <property type="match status" value="1"/>
</dbReference>
<reference evidence="10 11" key="1">
    <citation type="submission" date="2021-04" db="EMBL/GenBank/DDBJ databases">
        <title>Chitinophaga sp. nov., isolated from the rhizosphere soil.</title>
        <authorList>
            <person name="He S."/>
        </authorList>
    </citation>
    <scope>NUCLEOTIDE SEQUENCE [LARGE SCALE GENOMIC DNA]</scope>
    <source>
        <strain evidence="10 11">2R12</strain>
    </source>
</reference>
<dbReference type="NCBIfam" id="TIGR04057">
    <property type="entry name" value="SusC_RagA_signa"/>
    <property type="match status" value="1"/>
</dbReference>
<feature type="chain" id="PRO_5045920209" evidence="8">
    <location>
        <begin position="18"/>
        <end position="1126"/>
    </location>
</feature>
<dbReference type="Gene3D" id="2.40.170.20">
    <property type="entry name" value="TonB-dependent receptor, beta-barrel domain"/>
    <property type="match status" value="1"/>
</dbReference>
<gene>
    <name evidence="10" type="ORF">KE626_13040</name>
</gene>
<dbReference type="Gene3D" id="2.170.130.10">
    <property type="entry name" value="TonB-dependent receptor, plug domain"/>
    <property type="match status" value="1"/>
</dbReference>
<dbReference type="InterPro" id="IPR008969">
    <property type="entry name" value="CarboxyPept-like_regulatory"/>
</dbReference>
<name>A0ABS5IZ38_9BACT</name>
<keyword evidence="6 7" id="KW-0998">Cell outer membrane</keyword>
<keyword evidence="3 7" id="KW-1134">Transmembrane beta strand</keyword>
<dbReference type="Proteomes" id="UP000676386">
    <property type="component" value="Unassembled WGS sequence"/>
</dbReference>
<dbReference type="SMART" id="SM00965">
    <property type="entry name" value="STN"/>
    <property type="match status" value="1"/>
</dbReference>
<dbReference type="PROSITE" id="PS52016">
    <property type="entry name" value="TONB_DEPENDENT_REC_3"/>
    <property type="match status" value="1"/>
</dbReference>
<dbReference type="EMBL" id="JAGTXB010000005">
    <property type="protein sequence ID" value="MBS0028237.1"/>
    <property type="molecule type" value="Genomic_DNA"/>
</dbReference>
<dbReference type="InterPro" id="IPR011662">
    <property type="entry name" value="Secretin/TonB_short_N"/>
</dbReference>
<feature type="signal peptide" evidence="8">
    <location>
        <begin position="1"/>
        <end position="17"/>
    </location>
</feature>
<evidence type="ECO:0000259" key="9">
    <source>
        <dbReference type="SMART" id="SM00965"/>
    </source>
</evidence>
<keyword evidence="2 7" id="KW-0813">Transport</keyword>
<dbReference type="InterPro" id="IPR036942">
    <property type="entry name" value="Beta-barrel_TonB_sf"/>
</dbReference>
<dbReference type="InterPro" id="IPR023996">
    <property type="entry name" value="TonB-dep_OMP_SusC/RagA"/>
</dbReference>
<sequence length="1126" mass="126390">MKITALFLLPVCFTVSASSSAQKVTIQEKDARIESLLHEIKRQTGYVFFYDAAVLKNTKPVTIQVRNADIEDVLNKILAKQELDYVIEKRSVTIIKKQPPASIQPPKPAAADTFTIKGVITNADDNTPIPGASVLNRNSGAGTQTNAEGRFTLRVALDDKLIVTHLNYENFTYEVKNNDNIFIKLAQKSIALNTDVVVVGYATQKKTSVVSSISTISGDELQFGGRNLSNNLQGQLPGIISFQRSGEPGYDNATFWIRGISTYNGAQNPLILVDGVPRSFTDIDPNEIATFSVLKDAAATAVFGAEGANGVILVTTKRGRIQKTEITYRGEYSVLTPLRMPEFVGSAEYLSTYNEALRNEGKAPVFSDDLIKKYEDHVDPDLYPDSRWLDLLMRKHTNNTRHNLTFRGGTSKARFFVAGSYYKESGLFRNNALAQYSSNIDLKRYNLRSNIDIEVSPTTSLRVDLSGQYLETNYPGVGTGSIFERTTTIPSYLFPAIYSDGKLADHPRPSNNRVNPYNLLNHSGYANEFRTNIQSRIDLEQKLDVIVRGLRAKVSVSYDFAGNYTIRTGKSNNTYFATDRDNDGKLKYTQIKSGTDQVTDGSTSQSSTKNIYTEASLNYNGQFAQKHDVTAMALVYQKESQVTSDRLPFRKMAYVGRVTYAYDQRYSMEMNVGITGSEAFAPGYRFGVFPAVGVGWIASNEPFYPEGLRDVLSNLKLRFSFGLTGNDYYGSQRFLYRGGFTGSGGATFGYNGGGGLNGYNGYTEGRFSAPQLSWETETKRNYGIELGLWGDRLNLTADYFDNNRYDILVQRRTVSGAAGFRQSPFQNFGKVTNRGIEANINFRQRLGQQGTLTFRGNFTYARNKVIEMDEVKPLYPWMEATGDRLNMPYIWVAERLFYDGDFDITTDAVGNKAYQLKKGVANQNYFNPDVRPGDIKYKDLNGDGLINQFDQTRYASHPYTPEITFGFGAGYEFKGFSINLFFTGIANTSTVLGEGKEQMLFPFQWGVDESNMRTMVRDRWREGGGDNQQVLYPRIRTNEFKNNSAPSTWWLRDAGFIRLKNVELGYNIPQRIMNRLKLSNARVYVLGYNLLTWDKIKYWDPEQGNANAGLSYPQSRTVTIGAEIKF</sequence>
<evidence type="ECO:0000256" key="7">
    <source>
        <dbReference type="PROSITE-ProRule" id="PRU01360"/>
    </source>
</evidence>
<accession>A0ABS5IZ38</accession>